<reference evidence="1" key="1">
    <citation type="submission" date="2014-11" db="EMBL/GenBank/DDBJ databases">
        <authorList>
            <person name="Amaro Gonzalez C."/>
        </authorList>
    </citation>
    <scope>NUCLEOTIDE SEQUENCE</scope>
</reference>
<sequence length="51" mass="5824">MRCLFTSVAEVKAPNTAASLAPKRRKVLGRSRQRLLLRVKTFRQPSPLWTS</sequence>
<protein>
    <submittedName>
        <fullName evidence="1">Uncharacterized protein</fullName>
    </submittedName>
</protein>
<accession>A0A0E9R404</accession>
<name>A0A0E9R404_ANGAN</name>
<evidence type="ECO:0000313" key="1">
    <source>
        <dbReference type="EMBL" id="JAH23078.1"/>
    </source>
</evidence>
<organism evidence="1">
    <name type="scientific">Anguilla anguilla</name>
    <name type="common">European freshwater eel</name>
    <name type="synonym">Muraena anguilla</name>
    <dbReference type="NCBI Taxonomy" id="7936"/>
    <lineage>
        <taxon>Eukaryota</taxon>
        <taxon>Metazoa</taxon>
        <taxon>Chordata</taxon>
        <taxon>Craniata</taxon>
        <taxon>Vertebrata</taxon>
        <taxon>Euteleostomi</taxon>
        <taxon>Actinopterygii</taxon>
        <taxon>Neopterygii</taxon>
        <taxon>Teleostei</taxon>
        <taxon>Anguilliformes</taxon>
        <taxon>Anguillidae</taxon>
        <taxon>Anguilla</taxon>
    </lineage>
</organism>
<dbReference type="EMBL" id="GBXM01085499">
    <property type="protein sequence ID" value="JAH23078.1"/>
    <property type="molecule type" value="Transcribed_RNA"/>
</dbReference>
<proteinExistence type="predicted"/>
<reference evidence="1" key="2">
    <citation type="journal article" date="2015" name="Fish Shellfish Immunol.">
        <title>Early steps in the European eel (Anguilla anguilla)-Vibrio vulnificus interaction in the gills: Role of the RtxA13 toxin.</title>
        <authorList>
            <person name="Callol A."/>
            <person name="Pajuelo D."/>
            <person name="Ebbesson L."/>
            <person name="Teles M."/>
            <person name="MacKenzie S."/>
            <person name="Amaro C."/>
        </authorList>
    </citation>
    <scope>NUCLEOTIDE SEQUENCE</scope>
</reference>
<dbReference type="AlphaFoldDB" id="A0A0E9R404"/>